<evidence type="ECO:0000256" key="1">
    <source>
        <dbReference type="SAM" id="MobiDB-lite"/>
    </source>
</evidence>
<sequence length="503" mass="54956">MDGDSILRAMQRTQRHRSRASSRTRDERTEGRNVPPVDRVGVPTRTERPAAVPRDDEGRHRHAIIVHNNNHNNNSNDGNSHHDRHGVVPGHQNEHEEPGEPGWLARLGRWTWGAIGWWAKVFLIAVWLACWRFRMLRTWMLWTLVMSRALVSSWILEAWPLLSSAAAGPHVQPHPPALNTTTVAFVCGGHIPQTCVSAVALSMPDMINQLAIGGGGLAGTWLDAEKVARGRAACEAVRQVLGSARIVASGVERRVEGAREEIATLYSEAAAHVWRPRWRAALGISRPNIALVAAWVARLEDIVAAMGRELDVLLAVGEEASEEASGRVSRELSRGASRRASEDSVGVSVSASVSKISDVLEQTCGFSDDVGQYLQRISSSVKSPSSSAGGHDSELVYLVAMDGAASGICMVCRVVHGVHTDQQQLVAKLKREQQFQVRSLSARLQSIRAGIRGDDDDDGIELGWPSSGGAAAEMELARQWQGQLLQVMDRLNTELGALYYVKR</sequence>
<keyword evidence="3" id="KW-1185">Reference proteome</keyword>
<name>A0A8H6MX44_9PEZI</name>
<gene>
    <name evidence="2" type="ORF">CPLU01_15108</name>
</gene>
<reference evidence="2" key="1">
    <citation type="journal article" date="2020" name="Phytopathology">
        <title>Genome Sequence Resources of Colletotrichum truncatum, C. plurivorum, C. musicola, and C. sojae: Four Species Pathogenic to Soybean (Glycine max).</title>
        <authorList>
            <person name="Rogerio F."/>
            <person name="Boufleur T.R."/>
            <person name="Ciampi-Guillardi M."/>
            <person name="Sukno S.A."/>
            <person name="Thon M.R."/>
            <person name="Massola Junior N.S."/>
            <person name="Baroncelli R."/>
        </authorList>
    </citation>
    <scope>NUCLEOTIDE SEQUENCE</scope>
    <source>
        <strain evidence="2">LFN00145</strain>
    </source>
</reference>
<dbReference type="Proteomes" id="UP000654918">
    <property type="component" value="Unassembled WGS sequence"/>
</dbReference>
<accession>A0A8H6MX44</accession>
<feature type="compositionally biased region" description="Basic residues" evidence="1">
    <location>
        <begin position="13"/>
        <end position="22"/>
    </location>
</feature>
<feature type="compositionally biased region" description="Low complexity" evidence="1">
    <location>
        <begin position="67"/>
        <end position="78"/>
    </location>
</feature>
<feature type="region of interest" description="Disordered" evidence="1">
    <location>
        <begin position="1"/>
        <end position="99"/>
    </location>
</feature>
<evidence type="ECO:0000313" key="3">
    <source>
        <dbReference type="Proteomes" id="UP000654918"/>
    </source>
</evidence>
<dbReference type="EMBL" id="WIGO01000463">
    <property type="protein sequence ID" value="KAF6811475.1"/>
    <property type="molecule type" value="Genomic_DNA"/>
</dbReference>
<organism evidence="2 3">
    <name type="scientific">Colletotrichum plurivorum</name>
    <dbReference type="NCBI Taxonomy" id="2175906"/>
    <lineage>
        <taxon>Eukaryota</taxon>
        <taxon>Fungi</taxon>
        <taxon>Dikarya</taxon>
        <taxon>Ascomycota</taxon>
        <taxon>Pezizomycotina</taxon>
        <taxon>Sordariomycetes</taxon>
        <taxon>Hypocreomycetidae</taxon>
        <taxon>Glomerellales</taxon>
        <taxon>Glomerellaceae</taxon>
        <taxon>Colletotrichum</taxon>
        <taxon>Colletotrichum orchidearum species complex</taxon>
    </lineage>
</organism>
<dbReference type="AlphaFoldDB" id="A0A8H6MX44"/>
<evidence type="ECO:0000313" key="2">
    <source>
        <dbReference type="EMBL" id="KAF6811475.1"/>
    </source>
</evidence>
<feature type="compositionally biased region" description="Basic and acidic residues" evidence="1">
    <location>
        <begin position="45"/>
        <end position="59"/>
    </location>
</feature>
<comment type="caution">
    <text evidence="2">The sequence shown here is derived from an EMBL/GenBank/DDBJ whole genome shotgun (WGS) entry which is preliminary data.</text>
</comment>
<proteinExistence type="predicted"/>
<protein>
    <submittedName>
        <fullName evidence="2">Uncharacterized protein</fullName>
    </submittedName>
</protein>